<organism evidence="2">
    <name type="scientific">Gongylonema pulchrum</name>
    <dbReference type="NCBI Taxonomy" id="637853"/>
    <lineage>
        <taxon>Eukaryota</taxon>
        <taxon>Metazoa</taxon>
        <taxon>Ecdysozoa</taxon>
        <taxon>Nematoda</taxon>
        <taxon>Chromadorea</taxon>
        <taxon>Rhabditida</taxon>
        <taxon>Spirurina</taxon>
        <taxon>Spiruromorpha</taxon>
        <taxon>Spiruroidea</taxon>
        <taxon>Gongylonematidae</taxon>
        <taxon>Gongylonema</taxon>
    </lineage>
</organism>
<name>A0A183ETL8_9BILA</name>
<protein>
    <submittedName>
        <fullName evidence="2">Autophagy-related protein 13b</fullName>
    </submittedName>
</protein>
<sequence length="211" mass="22717">LAIPESESTHSVGSSTSSGRSTPSSSMSTSAMDSEADFARLAENLALKSDGKVSFFTHPILWERLCAYILMLSPPVRCTHMSTPSSSMSTSAMDSEADFARLAENLALKSDGKGDFSFQRSNEMTPVQDRKNSAFRNLSSQSGSSISAPINKMPPLRMAGIKGFAHLADSGEKVLGPQFMNALNGYAEKSQDMFNQLFSLRVGSPLLLCSR</sequence>
<feature type="compositionally biased region" description="Low complexity" evidence="1">
    <location>
        <begin position="9"/>
        <end position="31"/>
    </location>
</feature>
<proteinExistence type="predicted"/>
<evidence type="ECO:0000313" key="2">
    <source>
        <dbReference type="WBParaSite" id="GPUH_0002433901-mRNA-1"/>
    </source>
</evidence>
<reference evidence="2" key="1">
    <citation type="submission" date="2016-06" db="UniProtKB">
        <authorList>
            <consortium name="WormBaseParasite"/>
        </authorList>
    </citation>
    <scope>IDENTIFICATION</scope>
</reference>
<dbReference type="AlphaFoldDB" id="A0A183ETL8"/>
<dbReference type="WBParaSite" id="GPUH_0002433901-mRNA-1">
    <property type="protein sequence ID" value="GPUH_0002433901-mRNA-1"/>
    <property type="gene ID" value="GPUH_0002433901"/>
</dbReference>
<accession>A0A183ETL8</accession>
<feature type="region of interest" description="Disordered" evidence="1">
    <location>
        <begin position="1"/>
        <end position="31"/>
    </location>
</feature>
<evidence type="ECO:0000256" key="1">
    <source>
        <dbReference type="SAM" id="MobiDB-lite"/>
    </source>
</evidence>